<evidence type="ECO:0008006" key="4">
    <source>
        <dbReference type="Google" id="ProtNLM"/>
    </source>
</evidence>
<name>A0A0H3AFN4_VIBC3</name>
<keyword evidence="1" id="KW-0732">Signal</keyword>
<feature type="chain" id="PRO_5030008089" description="Salt-induced outer membrane protein" evidence="1">
    <location>
        <begin position="35"/>
        <end position="269"/>
    </location>
</feature>
<dbReference type="KEGG" id="vco:VC0395_A2781"/>
<gene>
    <name evidence="2" type="ordered locus">VC0395_A2781</name>
</gene>
<evidence type="ECO:0000313" key="3">
    <source>
        <dbReference type="Proteomes" id="UP000000249"/>
    </source>
</evidence>
<dbReference type="EMBL" id="CP000627">
    <property type="protein sequence ID" value="ABQ19618.1"/>
    <property type="molecule type" value="Genomic_DNA"/>
</dbReference>
<dbReference type="OrthoDB" id="7625761at2"/>
<evidence type="ECO:0000313" key="2">
    <source>
        <dbReference type="EMBL" id="ABQ19618.1"/>
    </source>
</evidence>
<evidence type="ECO:0000256" key="1">
    <source>
        <dbReference type="SAM" id="SignalP"/>
    </source>
</evidence>
<dbReference type="PATRIC" id="fig|345073.21.peg.401"/>
<dbReference type="Proteomes" id="UP000000249">
    <property type="component" value="Chromosome 1"/>
</dbReference>
<proteinExistence type="predicted"/>
<dbReference type="KEGG" id="vcr:VC395_0413"/>
<accession>A0A0H3AFN4</accession>
<reference evidence="2 3" key="1">
    <citation type="submission" date="2007-03" db="EMBL/GenBank/DDBJ databases">
        <authorList>
            <person name="Heidelberg J."/>
        </authorList>
    </citation>
    <scope>NUCLEOTIDE SEQUENCE [LARGE SCALE GENOMIC DNA]</scope>
    <source>
        <strain evidence="3">ATCC 39541 / Classical Ogawa 395 / O395</strain>
    </source>
</reference>
<dbReference type="Pfam" id="PF04338">
    <property type="entry name" value="DUF481"/>
    <property type="match status" value="1"/>
</dbReference>
<sequence length="269" mass="30902">MNFYYATSIVIKEVVVSTKWLLGISLMLSTVAQANENSNQDTDISIPSPWKHQVEFGYQAHSGNTESESLNSRLKSEYTMGRHRTYGEWKFYKLDKNGKEDKRQSTFAFQSDYKLGPKTYLYGSFYGTNSRYTAYFKDHTLSGGLGYQFAYTDEMVLELELGPGFRYQKPNLDEIDDDDIVFPDLVQEAIFRSNLKAEWQALNNLRFEAEMTMVSGRSNTSLDSNISLTNDITDHIALKIRQSRQYHNRVPEGLSKADSVISVNLLFEF</sequence>
<dbReference type="AlphaFoldDB" id="A0A0H3AFN4"/>
<organism evidence="2 3">
    <name type="scientific">Vibrio cholerae serotype O1 (strain ATCC 39541 / Classical Ogawa 395 / O395)</name>
    <dbReference type="NCBI Taxonomy" id="345073"/>
    <lineage>
        <taxon>Bacteria</taxon>
        <taxon>Pseudomonadati</taxon>
        <taxon>Pseudomonadota</taxon>
        <taxon>Gammaproteobacteria</taxon>
        <taxon>Vibrionales</taxon>
        <taxon>Vibrionaceae</taxon>
        <taxon>Vibrio</taxon>
    </lineage>
</organism>
<dbReference type="InterPro" id="IPR007433">
    <property type="entry name" value="DUF481"/>
</dbReference>
<feature type="signal peptide" evidence="1">
    <location>
        <begin position="1"/>
        <end position="34"/>
    </location>
</feature>
<protein>
    <recommendedName>
        <fullName evidence="4">Salt-induced outer membrane protein</fullName>
    </recommendedName>
</protein>
<dbReference type="SUPFAM" id="SSF56935">
    <property type="entry name" value="Porins"/>
    <property type="match status" value="1"/>
</dbReference>
<dbReference type="eggNOG" id="COG3137">
    <property type="taxonomic scope" value="Bacteria"/>
</dbReference>